<feature type="region of interest" description="Disordered" evidence="3">
    <location>
        <begin position="92"/>
        <end position="118"/>
    </location>
</feature>
<sequence length="299" mass="32895">ALDAAGFNLDLTGFGIDDQTRFLGKLEFADDEVGEFPKHPKTKVGDLYRLGDHRLLCGDATNEKDVGHLLDGSRPHLMVTDPPYGVEYDSNWRAAPGSAGPNSEGSKRNHGGAHGAVTNDQNADWREAWALFPGDVVYVWHAGNKAGIVAESLEASGLEIRAQIIWAKNNIVIGRGHYHPKHEPCWYAVRKGQKGHWSGSRKQSTVWNIDKPMKSETGHSTQKPVECMAKPMLNNSKKGDLVYDPFMGSGTSIVAAETTDRICYGMEIDPGYCDVAVSRWEKLTGRKARKHGSKAKIRT</sequence>
<dbReference type="AlphaFoldDB" id="A0A0F9AYE9"/>
<reference evidence="5" key="1">
    <citation type="journal article" date="2015" name="Nature">
        <title>Complex archaea that bridge the gap between prokaryotes and eukaryotes.</title>
        <authorList>
            <person name="Spang A."/>
            <person name="Saw J.H."/>
            <person name="Jorgensen S.L."/>
            <person name="Zaremba-Niedzwiedzka K."/>
            <person name="Martijn J."/>
            <person name="Lind A.E."/>
            <person name="van Eijk R."/>
            <person name="Schleper C."/>
            <person name="Guy L."/>
            <person name="Ettema T.J."/>
        </authorList>
    </citation>
    <scope>NUCLEOTIDE SEQUENCE</scope>
</reference>
<evidence type="ECO:0000256" key="2">
    <source>
        <dbReference type="ARBA" id="ARBA00022679"/>
    </source>
</evidence>
<dbReference type="PANTHER" id="PTHR13370:SF3">
    <property type="entry name" value="TRNA (GUANINE(10)-N2)-METHYLTRANSFERASE HOMOLOG"/>
    <property type="match status" value="1"/>
</dbReference>
<keyword evidence="1" id="KW-0489">Methyltransferase</keyword>
<organism evidence="5">
    <name type="scientific">marine sediment metagenome</name>
    <dbReference type="NCBI Taxonomy" id="412755"/>
    <lineage>
        <taxon>unclassified sequences</taxon>
        <taxon>metagenomes</taxon>
        <taxon>ecological metagenomes</taxon>
    </lineage>
</organism>
<dbReference type="Pfam" id="PF01555">
    <property type="entry name" value="N6_N4_Mtase"/>
    <property type="match status" value="1"/>
</dbReference>
<evidence type="ECO:0000256" key="1">
    <source>
        <dbReference type="ARBA" id="ARBA00022603"/>
    </source>
</evidence>
<feature type="domain" description="DNA methylase N-4/N-6" evidence="4">
    <location>
        <begin position="76"/>
        <end position="277"/>
    </location>
</feature>
<dbReference type="GO" id="GO:0005737">
    <property type="term" value="C:cytoplasm"/>
    <property type="evidence" value="ECO:0007669"/>
    <property type="project" value="TreeGrafter"/>
</dbReference>
<dbReference type="PRINTS" id="PR00508">
    <property type="entry name" value="S21N4MTFRASE"/>
</dbReference>
<dbReference type="EMBL" id="LAZR01054996">
    <property type="protein sequence ID" value="KKK77351.1"/>
    <property type="molecule type" value="Genomic_DNA"/>
</dbReference>
<gene>
    <name evidence="5" type="ORF">LCGC14_2854480</name>
</gene>
<name>A0A0F9AYE9_9ZZZZ</name>
<dbReference type="Gene3D" id="3.40.50.150">
    <property type="entry name" value="Vaccinia Virus protein VP39"/>
    <property type="match status" value="1"/>
</dbReference>
<accession>A0A0F9AYE9</accession>
<dbReference type="InterPro" id="IPR001091">
    <property type="entry name" value="RM_Methyltransferase"/>
</dbReference>
<keyword evidence="2" id="KW-0808">Transferase</keyword>
<evidence type="ECO:0000313" key="5">
    <source>
        <dbReference type="EMBL" id="KKK77351.1"/>
    </source>
</evidence>
<dbReference type="GO" id="GO:0003677">
    <property type="term" value="F:DNA binding"/>
    <property type="evidence" value="ECO:0007669"/>
    <property type="project" value="InterPro"/>
</dbReference>
<dbReference type="InterPro" id="IPR002941">
    <property type="entry name" value="DNA_methylase_N4/N6"/>
</dbReference>
<dbReference type="PANTHER" id="PTHR13370">
    <property type="entry name" value="RNA METHYLASE-RELATED"/>
    <property type="match status" value="1"/>
</dbReference>
<dbReference type="InterPro" id="IPR029063">
    <property type="entry name" value="SAM-dependent_MTases_sf"/>
</dbReference>
<evidence type="ECO:0000256" key="3">
    <source>
        <dbReference type="SAM" id="MobiDB-lite"/>
    </source>
</evidence>
<dbReference type="GO" id="GO:0008170">
    <property type="term" value="F:N-methyltransferase activity"/>
    <property type="evidence" value="ECO:0007669"/>
    <property type="project" value="InterPro"/>
</dbReference>
<dbReference type="GO" id="GO:0032259">
    <property type="term" value="P:methylation"/>
    <property type="evidence" value="ECO:0007669"/>
    <property type="project" value="UniProtKB-KW"/>
</dbReference>
<protein>
    <recommendedName>
        <fullName evidence="4">DNA methylase N-4/N-6 domain-containing protein</fullName>
    </recommendedName>
</protein>
<proteinExistence type="predicted"/>
<dbReference type="SUPFAM" id="SSF53335">
    <property type="entry name" value="S-adenosyl-L-methionine-dependent methyltransferases"/>
    <property type="match status" value="1"/>
</dbReference>
<evidence type="ECO:0000259" key="4">
    <source>
        <dbReference type="Pfam" id="PF01555"/>
    </source>
</evidence>
<comment type="caution">
    <text evidence="5">The sequence shown here is derived from an EMBL/GenBank/DDBJ whole genome shotgun (WGS) entry which is preliminary data.</text>
</comment>
<feature type="non-terminal residue" evidence="5">
    <location>
        <position position="1"/>
    </location>
</feature>